<dbReference type="PANTHER" id="PTHR43065">
    <property type="entry name" value="SENSOR HISTIDINE KINASE"/>
    <property type="match status" value="1"/>
</dbReference>
<sequence>MRQDMRMQTTSQHSMMHSTTLVDRFDEAEMFRKWFKLDGIMAWFIVTGAMLVALSIVVMALLESEVVNKAGAHNRQVAFLRIAEFMGDMIGKTGGIRDVAKLQELIQDVHEIRAGVKRLSVFEITPDSSPLIFSTDPKAVPHALDLHERTEVQAGRSVMQLDESSTERGWRITAPITIDGKVVGALRGLYSVKEYDDLIKQELALSETIGIGVVIITSVTFLFLIRIKLHRPVQRLLIAMRNVESGNLSSDVSIEGPVEIKELTTQFNRMLSARRRAWSEKDRLLMEVRHFNETLQKRVADATEELQQANLELVEARIAIERSQRLAALGELSATVAHELGNPLNALSGHLQMLNHANDSSSRQRHLAIIRSEVDRMVAVIRQVLNQTRVRLRSAPLNLNSTIHEVLSLLSPGMTRRQVTFKTDLQGDLPLVAGDPNALHGLVFNLVSNAKQAMPSGGELTIRTRAACGTELPGTVVVSEGALINGTAVRLTIVDTGYGIPPEHLSRIFEPFFTTRHKHGGTGLGLAICHRVVTDSGGRLAVKSEVGQGTEFTVDLPIWKKREVRECH</sequence>
<keyword evidence="8" id="KW-0067">ATP-binding</keyword>
<dbReference type="SMART" id="SM00388">
    <property type="entry name" value="HisKA"/>
    <property type="match status" value="1"/>
</dbReference>
<evidence type="ECO:0000256" key="2">
    <source>
        <dbReference type="ARBA" id="ARBA00004370"/>
    </source>
</evidence>
<dbReference type="InterPro" id="IPR004358">
    <property type="entry name" value="Sig_transdc_His_kin-like_C"/>
</dbReference>
<dbReference type="GO" id="GO:0016020">
    <property type="term" value="C:membrane"/>
    <property type="evidence" value="ECO:0007669"/>
    <property type="project" value="UniProtKB-SubCell"/>
</dbReference>
<dbReference type="PRINTS" id="PR00344">
    <property type="entry name" value="BCTRLSENSOR"/>
</dbReference>
<organism evidence="14 15">
    <name type="scientific">Candidatus Nitrospira nitrificans</name>
    <dbReference type="NCBI Taxonomy" id="1742973"/>
    <lineage>
        <taxon>Bacteria</taxon>
        <taxon>Pseudomonadati</taxon>
        <taxon>Nitrospirota</taxon>
        <taxon>Nitrospiria</taxon>
        <taxon>Nitrospirales</taxon>
        <taxon>Nitrospiraceae</taxon>
        <taxon>Nitrospira</taxon>
    </lineage>
</organism>
<evidence type="ECO:0000256" key="1">
    <source>
        <dbReference type="ARBA" id="ARBA00000085"/>
    </source>
</evidence>
<dbReference type="InterPro" id="IPR036890">
    <property type="entry name" value="HATPase_C_sf"/>
</dbReference>
<evidence type="ECO:0000256" key="11">
    <source>
        <dbReference type="SAM" id="Phobius"/>
    </source>
</evidence>
<dbReference type="SMART" id="SM00387">
    <property type="entry name" value="HATPase_c"/>
    <property type="match status" value="1"/>
</dbReference>
<keyword evidence="10" id="KW-0175">Coiled coil</keyword>
<proteinExistence type="predicted"/>
<keyword evidence="6" id="KW-0547">Nucleotide-binding</keyword>
<dbReference type="Pfam" id="PF00512">
    <property type="entry name" value="HisKA"/>
    <property type="match status" value="1"/>
</dbReference>
<protein>
    <recommendedName>
        <fullName evidence="3">histidine kinase</fullName>
        <ecNumber evidence="3">2.7.13.3</ecNumber>
    </recommendedName>
</protein>
<accession>A0A0S4LIC8</accession>
<dbReference type="Pfam" id="PF02518">
    <property type="entry name" value="HATPase_c"/>
    <property type="match status" value="1"/>
</dbReference>
<dbReference type="SUPFAM" id="SSF158472">
    <property type="entry name" value="HAMP domain-like"/>
    <property type="match status" value="1"/>
</dbReference>
<dbReference type="Gene3D" id="1.10.287.130">
    <property type="match status" value="1"/>
</dbReference>
<evidence type="ECO:0000256" key="8">
    <source>
        <dbReference type="ARBA" id="ARBA00022840"/>
    </source>
</evidence>
<gene>
    <name evidence="14" type="ORF">COMA2_220036</name>
</gene>
<dbReference type="PROSITE" id="PS50109">
    <property type="entry name" value="HIS_KIN"/>
    <property type="match status" value="1"/>
</dbReference>
<dbReference type="AlphaFoldDB" id="A0A0S4LIC8"/>
<dbReference type="Pfam" id="PF00672">
    <property type="entry name" value="HAMP"/>
    <property type="match status" value="1"/>
</dbReference>
<dbReference type="PANTHER" id="PTHR43065:SF10">
    <property type="entry name" value="PEROXIDE STRESS-ACTIVATED HISTIDINE KINASE MAK3"/>
    <property type="match status" value="1"/>
</dbReference>
<dbReference type="EMBL" id="CZPZ01000015">
    <property type="protein sequence ID" value="CUS36328.1"/>
    <property type="molecule type" value="Genomic_DNA"/>
</dbReference>
<evidence type="ECO:0000313" key="15">
    <source>
        <dbReference type="Proteomes" id="UP000198736"/>
    </source>
</evidence>
<keyword evidence="9" id="KW-0902">Two-component regulatory system</keyword>
<dbReference type="EC" id="2.7.13.3" evidence="3"/>
<feature type="transmembrane region" description="Helical" evidence="11">
    <location>
        <begin position="40"/>
        <end position="62"/>
    </location>
</feature>
<keyword evidence="4" id="KW-0597">Phosphoprotein</keyword>
<evidence type="ECO:0000256" key="10">
    <source>
        <dbReference type="SAM" id="Coils"/>
    </source>
</evidence>
<dbReference type="CDD" id="cd06225">
    <property type="entry name" value="HAMP"/>
    <property type="match status" value="1"/>
</dbReference>
<keyword evidence="5" id="KW-0808">Transferase</keyword>
<keyword evidence="15" id="KW-1185">Reference proteome</keyword>
<keyword evidence="11" id="KW-0812">Transmembrane</keyword>
<keyword evidence="7 14" id="KW-0418">Kinase</keyword>
<dbReference type="SUPFAM" id="SSF47384">
    <property type="entry name" value="Homodimeric domain of signal transducing histidine kinase"/>
    <property type="match status" value="1"/>
</dbReference>
<comment type="catalytic activity">
    <reaction evidence="1">
        <text>ATP + protein L-histidine = ADP + protein N-phospho-L-histidine.</text>
        <dbReference type="EC" id="2.7.13.3"/>
    </reaction>
</comment>
<dbReference type="STRING" id="1742973.COMA2_220036"/>
<dbReference type="CDD" id="cd00082">
    <property type="entry name" value="HisKA"/>
    <property type="match status" value="1"/>
</dbReference>
<evidence type="ECO:0000256" key="7">
    <source>
        <dbReference type="ARBA" id="ARBA00022777"/>
    </source>
</evidence>
<dbReference type="InterPro" id="IPR003661">
    <property type="entry name" value="HisK_dim/P_dom"/>
</dbReference>
<dbReference type="GO" id="GO:0005524">
    <property type="term" value="F:ATP binding"/>
    <property type="evidence" value="ECO:0007669"/>
    <property type="project" value="UniProtKB-KW"/>
</dbReference>
<comment type="subcellular location">
    <subcellularLocation>
        <location evidence="2">Membrane</location>
    </subcellularLocation>
</comment>
<keyword evidence="11" id="KW-0472">Membrane</keyword>
<dbReference type="InterPro" id="IPR036097">
    <property type="entry name" value="HisK_dim/P_sf"/>
</dbReference>
<dbReference type="GO" id="GO:0000155">
    <property type="term" value="F:phosphorelay sensor kinase activity"/>
    <property type="evidence" value="ECO:0007669"/>
    <property type="project" value="InterPro"/>
</dbReference>
<dbReference type="Gene3D" id="6.10.340.10">
    <property type="match status" value="1"/>
</dbReference>
<feature type="domain" description="HAMP" evidence="13">
    <location>
        <begin position="231"/>
        <end position="279"/>
    </location>
</feature>
<dbReference type="PROSITE" id="PS50885">
    <property type="entry name" value="HAMP"/>
    <property type="match status" value="1"/>
</dbReference>
<evidence type="ECO:0000256" key="9">
    <source>
        <dbReference type="ARBA" id="ARBA00023012"/>
    </source>
</evidence>
<evidence type="ECO:0000259" key="12">
    <source>
        <dbReference type="PROSITE" id="PS50109"/>
    </source>
</evidence>
<feature type="transmembrane region" description="Helical" evidence="11">
    <location>
        <begin position="203"/>
        <end position="225"/>
    </location>
</feature>
<dbReference type="InterPro" id="IPR005467">
    <property type="entry name" value="His_kinase_dom"/>
</dbReference>
<feature type="coiled-coil region" evidence="10">
    <location>
        <begin position="292"/>
        <end position="326"/>
    </location>
</feature>
<evidence type="ECO:0000256" key="4">
    <source>
        <dbReference type="ARBA" id="ARBA00022553"/>
    </source>
</evidence>
<evidence type="ECO:0000256" key="3">
    <source>
        <dbReference type="ARBA" id="ARBA00012438"/>
    </source>
</evidence>
<evidence type="ECO:0000256" key="5">
    <source>
        <dbReference type="ARBA" id="ARBA00022679"/>
    </source>
</evidence>
<reference evidence="15" key="1">
    <citation type="submission" date="2015-10" db="EMBL/GenBank/DDBJ databases">
        <authorList>
            <person name="Luecker S."/>
            <person name="Luecker S."/>
        </authorList>
    </citation>
    <scope>NUCLEOTIDE SEQUENCE [LARGE SCALE GENOMIC DNA]</scope>
</reference>
<dbReference type="InterPro" id="IPR003594">
    <property type="entry name" value="HATPase_dom"/>
</dbReference>
<feature type="domain" description="Histidine kinase" evidence="12">
    <location>
        <begin position="335"/>
        <end position="560"/>
    </location>
</feature>
<dbReference type="SUPFAM" id="SSF55874">
    <property type="entry name" value="ATPase domain of HSP90 chaperone/DNA topoisomerase II/histidine kinase"/>
    <property type="match status" value="1"/>
</dbReference>
<keyword evidence="11" id="KW-1133">Transmembrane helix</keyword>
<dbReference type="Gene3D" id="3.30.565.10">
    <property type="entry name" value="Histidine kinase-like ATPase, C-terminal domain"/>
    <property type="match status" value="1"/>
</dbReference>
<dbReference type="Proteomes" id="UP000198736">
    <property type="component" value="Unassembled WGS sequence"/>
</dbReference>
<evidence type="ECO:0000313" key="14">
    <source>
        <dbReference type="EMBL" id="CUS36328.1"/>
    </source>
</evidence>
<evidence type="ECO:0000256" key="6">
    <source>
        <dbReference type="ARBA" id="ARBA00022741"/>
    </source>
</evidence>
<dbReference type="RefSeq" id="WP_175304545.1">
    <property type="nucleotide sequence ID" value="NZ_CZPZ01000015.1"/>
</dbReference>
<name>A0A0S4LIC8_9BACT</name>
<dbReference type="InterPro" id="IPR003660">
    <property type="entry name" value="HAMP_dom"/>
</dbReference>
<evidence type="ECO:0000259" key="13">
    <source>
        <dbReference type="PROSITE" id="PS50885"/>
    </source>
</evidence>